<name>A0A9X6ZQ73_BACTU</name>
<keyword evidence="1" id="KW-0812">Transmembrane</keyword>
<comment type="caution">
    <text evidence="2">The sequence shown here is derived from an EMBL/GenBank/DDBJ whole genome shotgun (WGS) entry which is preliminary data.</text>
</comment>
<organism evidence="2 3">
    <name type="scientific">Bacillus thuringiensis</name>
    <dbReference type="NCBI Taxonomy" id="1428"/>
    <lineage>
        <taxon>Bacteria</taxon>
        <taxon>Bacillati</taxon>
        <taxon>Bacillota</taxon>
        <taxon>Bacilli</taxon>
        <taxon>Bacillales</taxon>
        <taxon>Bacillaceae</taxon>
        <taxon>Bacillus</taxon>
        <taxon>Bacillus cereus group</taxon>
    </lineage>
</organism>
<dbReference type="Proteomes" id="UP000224003">
    <property type="component" value="Unassembled WGS sequence"/>
</dbReference>
<evidence type="ECO:0000313" key="2">
    <source>
        <dbReference type="EMBL" id="PFJ31004.1"/>
    </source>
</evidence>
<dbReference type="Gene3D" id="3.90.550.10">
    <property type="entry name" value="Spore Coat Polysaccharide Biosynthesis Protein SpsA, Chain A"/>
    <property type="match status" value="1"/>
</dbReference>
<proteinExistence type="predicted"/>
<dbReference type="EMBL" id="NUVX01000070">
    <property type="protein sequence ID" value="PFJ31004.1"/>
    <property type="molecule type" value="Genomic_DNA"/>
</dbReference>
<evidence type="ECO:0000256" key="1">
    <source>
        <dbReference type="SAM" id="Phobius"/>
    </source>
</evidence>
<keyword evidence="1" id="KW-1133">Transmembrane helix</keyword>
<accession>A0A9X6ZQ73</accession>
<feature type="transmembrane region" description="Helical" evidence="1">
    <location>
        <begin position="6"/>
        <end position="23"/>
    </location>
</feature>
<dbReference type="RefSeq" id="WP_098517483.1">
    <property type="nucleotide sequence ID" value="NZ_NUVX01000070.1"/>
</dbReference>
<dbReference type="InterPro" id="IPR029044">
    <property type="entry name" value="Nucleotide-diphossugar_trans"/>
</dbReference>
<protein>
    <submittedName>
        <fullName evidence="2">Uncharacterized protein</fullName>
    </submittedName>
</protein>
<reference evidence="2 3" key="1">
    <citation type="submission" date="2017-09" db="EMBL/GenBank/DDBJ databases">
        <title>Large-scale bioinformatics analysis of Bacillus genomes uncovers conserved roles of natural products in bacterial physiology.</title>
        <authorList>
            <consortium name="Agbiome Team Llc"/>
            <person name="Bleich R.M."/>
            <person name="Grubbs K.J."/>
            <person name="Santa Maria K.C."/>
            <person name="Allen S.E."/>
            <person name="Farag S."/>
            <person name="Shank E.A."/>
            <person name="Bowers A."/>
        </authorList>
    </citation>
    <scope>NUCLEOTIDE SEQUENCE [LARGE SCALE GENOMIC DNA]</scope>
    <source>
        <strain evidence="2 3">AFS085496</strain>
    </source>
</reference>
<keyword evidence="1" id="KW-0472">Membrane</keyword>
<dbReference type="AlphaFoldDB" id="A0A9X6ZQ73"/>
<sequence length="161" mass="18389">MKKNLVISLIIIFILALISIIFISKPKTSNSNRTDIYQVGDFIATIDADDVLQTNKVTATITYIGKNDKIVVYNGYRIFNFSIEEKNGTFNYPSMMPLPLGKTTLIRNKPKVEEYEFPKQIIQKLKPGKTYEFKAHAGFSFEKNFHKNNTFSLPVSAILTR</sequence>
<gene>
    <name evidence="2" type="ORF">COJ15_30185</name>
</gene>
<evidence type="ECO:0000313" key="3">
    <source>
        <dbReference type="Proteomes" id="UP000224003"/>
    </source>
</evidence>